<dbReference type="EMBL" id="JASSZA010000007">
    <property type="protein sequence ID" value="KAK2106906.1"/>
    <property type="molecule type" value="Genomic_DNA"/>
</dbReference>
<reference evidence="1 2" key="1">
    <citation type="submission" date="2023-05" db="EMBL/GenBank/DDBJ databases">
        <title>B98-5 Cell Line De Novo Hybrid Assembly: An Optical Mapping Approach.</title>
        <authorList>
            <person name="Kananen K."/>
            <person name="Auerbach J.A."/>
            <person name="Kautto E."/>
            <person name="Blachly J.S."/>
        </authorList>
    </citation>
    <scope>NUCLEOTIDE SEQUENCE [LARGE SCALE GENOMIC DNA]</scope>
    <source>
        <strain evidence="1">B95-8</strain>
        <tissue evidence="1">Cell line</tissue>
    </source>
</reference>
<dbReference type="Gene3D" id="3.30.450.30">
    <property type="entry name" value="Dynein light chain 2a, cytoplasmic"/>
    <property type="match status" value="1"/>
</dbReference>
<evidence type="ECO:0000313" key="2">
    <source>
        <dbReference type="Proteomes" id="UP001266305"/>
    </source>
</evidence>
<name>A0ABQ9VCA8_SAGOE</name>
<sequence length="68" mass="7350">MFCGPDSLLQDLPWDLLTESIGGAATSNVTVAMTAKTLGLLVYKEGVLGNFTNEKYHEMASHLQCSQC</sequence>
<accession>A0ABQ9VCA8</accession>
<protein>
    <submittedName>
        <fullName evidence="1">Profilin-1</fullName>
    </submittedName>
</protein>
<keyword evidence="2" id="KW-1185">Reference proteome</keyword>
<organism evidence="1 2">
    <name type="scientific">Saguinus oedipus</name>
    <name type="common">Cotton-top tamarin</name>
    <name type="synonym">Oedipomidas oedipus</name>
    <dbReference type="NCBI Taxonomy" id="9490"/>
    <lineage>
        <taxon>Eukaryota</taxon>
        <taxon>Metazoa</taxon>
        <taxon>Chordata</taxon>
        <taxon>Craniata</taxon>
        <taxon>Vertebrata</taxon>
        <taxon>Euteleostomi</taxon>
        <taxon>Mammalia</taxon>
        <taxon>Eutheria</taxon>
        <taxon>Euarchontoglires</taxon>
        <taxon>Primates</taxon>
        <taxon>Haplorrhini</taxon>
        <taxon>Platyrrhini</taxon>
        <taxon>Cebidae</taxon>
        <taxon>Callitrichinae</taxon>
        <taxon>Saguinus</taxon>
    </lineage>
</organism>
<dbReference type="PANTHER" id="PTHR13936:SF14">
    <property type="entry name" value="PROFILIN-1"/>
    <property type="match status" value="1"/>
</dbReference>
<evidence type="ECO:0000313" key="1">
    <source>
        <dbReference type="EMBL" id="KAK2106906.1"/>
    </source>
</evidence>
<dbReference type="SUPFAM" id="SSF55770">
    <property type="entry name" value="Profilin (actin-binding protein)"/>
    <property type="match status" value="1"/>
</dbReference>
<dbReference type="InterPro" id="IPR036140">
    <property type="entry name" value="PFN_sf"/>
</dbReference>
<dbReference type="Proteomes" id="UP001266305">
    <property type="component" value="Unassembled WGS sequence"/>
</dbReference>
<comment type="caution">
    <text evidence="1">The sequence shown here is derived from an EMBL/GenBank/DDBJ whole genome shotgun (WGS) entry which is preliminary data.</text>
</comment>
<dbReference type="PANTHER" id="PTHR13936">
    <property type="entry name" value="PROFILIN"/>
    <property type="match status" value="1"/>
</dbReference>
<gene>
    <name evidence="1" type="primary">PFN1_3</name>
    <name evidence="1" type="ORF">P7K49_016420</name>
</gene>
<proteinExistence type="predicted"/>